<keyword evidence="5 7" id="KW-0472">Membrane</keyword>
<evidence type="ECO:0000256" key="7">
    <source>
        <dbReference type="SAM" id="Phobius"/>
    </source>
</evidence>
<comment type="caution">
    <text evidence="10">The sequence shown here is derived from an EMBL/GenBank/DDBJ whole genome shotgun (WGS) entry which is preliminary data.</text>
</comment>
<feature type="transmembrane region" description="Helical" evidence="7">
    <location>
        <begin position="447"/>
        <end position="466"/>
    </location>
</feature>
<feature type="domain" description="ABC3 transporter permease C-terminal" evidence="8">
    <location>
        <begin position="723"/>
        <end position="836"/>
    </location>
</feature>
<organism evidence="10 11">
    <name type="scientific">Silvibacterium bohemicum</name>
    <dbReference type="NCBI Taxonomy" id="1577686"/>
    <lineage>
        <taxon>Bacteria</taxon>
        <taxon>Pseudomonadati</taxon>
        <taxon>Acidobacteriota</taxon>
        <taxon>Terriglobia</taxon>
        <taxon>Terriglobales</taxon>
        <taxon>Acidobacteriaceae</taxon>
        <taxon>Silvibacterium</taxon>
    </lineage>
</organism>
<feature type="transmembrane region" description="Helical" evidence="7">
    <location>
        <begin position="356"/>
        <end position="378"/>
    </location>
</feature>
<dbReference type="Pfam" id="PF02687">
    <property type="entry name" value="FtsX"/>
    <property type="match status" value="2"/>
</dbReference>
<dbReference type="InterPro" id="IPR050250">
    <property type="entry name" value="Macrolide_Exporter_MacB"/>
</dbReference>
<evidence type="ECO:0000259" key="8">
    <source>
        <dbReference type="Pfam" id="PF02687"/>
    </source>
</evidence>
<evidence type="ECO:0000256" key="4">
    <source>
        <dbReference type="ARBA" id="ARBA00022989"/>
    </source>
</evidence>
<dbReference type="Pfam" id="PF12704">
    <property type="entry name" value="MacB_PCD"/>
    <property type="match status" value="2"/>
</dbReference>
<feature type="domain" description="MacB-like periplasmic core" evidence="9">
    <location>
        <begin position="21"/>
        <end position="247"/>
    </location>
</feature>
<name>A0A841JYQ5_9BACT</name>
<dbReference type="RefSeq" id="WP_050060796.1">
    <property type="nucleotide sequence ID" value="NZ_JACHEK010000007.1"/>
</dbReference>
<evidence type="ECO:0000256" key="2">
    <source>
        <dbReference type="ARBA" id="ARBA00022475"/>
    </source>
</evidence>
<dbReference type="PANTHER" id="PTHR30572">
    <property type="entry name" value="MEMBRANE COMPONENT OF TRANSPORTER-RELATED"/>
    <property type="match status" value="1"/>
</dbReference>
<evidence type="ECO:0000259" key="9">
    <source>
        <dbReference type="Pfam" id="PF12704"/>
    </source>
</evidence>
<evidence type="ECO:0000313" key="11">
    <source>
        <dbReference type="Proteomes" id="UP000538666"/>
    </source>
</evidence>
<sequence>MHEILAALRQLRKSPGFAVTVILTLALGIGANTAIFTLVHAVLLRSLPVSNPKMLYRVGSNSDEGGESDGFPDQDNSGDFSLFSYELYQHIRDTTPAFAQLAAMQSAGERMSVRHGDQPARAERTEYVSGNYFETLGIGPFAGRLFSSRDDTPEASPAAVISYAAWQSSYGGDPAVVGQTFTFQGHPFTIVGIAPSGFYGDRIDSFPPAFWIPLSNEPLIRGGLSVLHTQNANWLYLLGRAKPGINAGVAATISTNLRLWLATVPAYNTNGNAALIARQHVELTPGGEGIQNLQKQESKGLYLLMAICALVLLVACANVANLLLARGSAHRADVSLRMALGASRTQVIRQMLTESVLLACLGGLAGLTVAYAGTRLILSLAFPNSPQLPIDPHPSVVVLGFAFLLSLVTGVIFGMVPAWITSHADPAEALRGVNRSTQDRTSLSQRWLIVFQAGLSIVLLVSAGLLTRSLANLQNQNLGVDTANRYIVHLDPLGAGYTAATAAVLDEQLQQRFAAQPNVASVGLALYSPLEQNEWGEDVYITGRTDSHPMAIYDRVSPQFFMAVGQKLIRGRVFTDDDTKTSPMVAVVNQAFAKQFFPGKDPVGLSFGTEDPKFANAFRIVGVVADAKYGNPSGGIQSMFFRPLKQERTDLTSPSDQAMEARSMIIGAIVLQFKTPPQDADGLVRRTLADINPNLTVSSLHTFQYQVEGNFNTDRLLSRLALLFGVLALVLAAVGLYGITSYQVSRRTSEIGVRMALGATRNSVLWLVLRGAFRQVGLGLLIGIPVALLAARTMASQLYNVRSYDPMSVLLAAGALLLAAAIAGIVPAQRAASIEPVTALRTE</sequence>
<dbReference type="OrthoDB" id="127117at2"/>
<dbReference type="Proteomes" id="UP000538666">
    <property type="component" value="Unassembled WGS sequence"/>
</dbReference>
<accession>A0A841JYQ5</accession>
<dbReference type="AlphaFoldDB" id="A0A841JYQ5"/>
<keyword evidence="4 7" id="KW-1133">Transmembrane helix</keyword>
<protein>
    <submittedName>
        <fullName evidence="10">Putative permease</fullName>
    </submittedName>
</protein>
<evidence type="ECO:0000256" key="6">
    <source>
        <dbReference type="ARBA" id="ARBA00038076"/>
    </source>
</evidence>
<evidence type="ECO:0000256" key="5">
    <source>
        <dbReference type="ARBA" id="ARBA00023136"/>
    </source>
</evidence>
<dbReference type="InterPro" id="IPR025857">
    <property type="entry name" value="MacB_PCD"/>
</dbReference>
<dbReference type="NCBIfam" id="TIGR03434">
    <property type="entry name" value="ADOP"/>
    <property type="match status" value="1"/>
</dbReference>
<gene>
    <name evidence="10" type="ORF">HNQ77_003726</name>
</gene>
<keyword evidence="3 7" id="KW-0812">Transmembrane</keyword>
<feature type="transmembrane region" description="Helical" evidence="7">
    <location>
        <begin position="17"/>
        <end position="44"/>
    </location>
</feature>
<dbReference type="EMBL" id="JACHEK010000007">
    <property type="protein sequence ID" value="MBB6145765.1"/>
    <property type="molecule type" value="Genomic_DNA"/>
</dbReference>
<dbReference type="GO" id="GO:0022857">
    <property type="term" value="F:transmembrane transporter activity"/>
    <property type="evidence" value="ECO:0007669"/>
    <property type="project" value="TreeGrafter"/>
</dbReference>
<feature type="transmembrane region" description="Helical" evidence="7">
    <location>
        <begin position="720"/>
        <end position="739"/>
    </location>
</feature>
<dbReference type="InterPro" id="IPR003838">
    <property type="entry name" value="ABC3_permease_C"/>
</dbReference>
<dbReference type="GO" id="GO:0005886">
    <property type="term" value="C:plasma membrane"/>
    <property type="evidence" value="ECO:0007669"/>
    <property type="project" value="UniProtKB-SubCell"/>
</dbReference>
<feature type="domain" description="ABC3 transporter permease C-terminal" evidence="8">
    <location>
        <begin position="306"/>
        <end position="424"/>
    </location>
</feature>
<evidence type="ECO:0000313" key="10">
    <source>
        <dbReference type="EMBL" id="MBB6145765.1"/>
    </source>
</evidence>
<keyword evidence="11" id="KW-1185">Reference proteome</keyword>
<feature type="transmembrane region" description="Helical" evidence="7">
    <location>
        <begin position="776"/>
        <end position="795"/>
    </location>
</feature>
<keyword evidence="2" id="KW-1003">Cell membrane</keyword>
<evidence type="ECO:0000256" key="3">
    <source>
        <dbReference type="ARBA" id="ARBA00022692"/>
    </source>
</evidence>
<evidence type="ECO:0000256" key="1">
    <source>
        <dbReference type="ARBA" id="ARBA00004651"/>
    </source>
</evidence>
<feature type="transmembrane region" description="Helical" evidence="7">
    <location>
        <begin position="807"/>
        <end position="826"/>
    </location>
</feature>
<dbReference type="PANTHER" id="PTHR30572:SF4">
    <property type="entry name" value="ABC TRANSPORTER PERMEASE YTRF"/>
    <property type="match status" value="1"/>
</dbReference>
<feature type="transmembrane region" description="Helical" evidence="7">
    <location>
        <begin position="398"/>
        <end position="420"/>
    </location>
</feature>
<comment type="similarity">
    <text evidence="6">Belongs to the ABC-4 integral membrane protein family.</text>
</comment>
<feature type="transmembrane region" description="Helical" evidence="7">
    <location>
        <begin position="301"/>
        <end position="324"/>
    </location>
</feature>
<reference evidence="10 11" key="1">
    <citation type="submission" date="2020-08" db="EMBL/GenBank/DDBJ databases">
        <title>Genomic Encyclopedia of Type Strains, Phase IV (KMG-IV): sequencing the most valuable type-strain genomes for metagenomic binning, comparative biology and taxonomic classification.</title>
        <authorList>
            <person name="Goeker M."/>
        </authorList>
    </citation>
    <scope>NUCLEOTIDE SEQUENCE [LARGE SCALE GENOMIC DNA]</scope>
    <source>
        <strain evidence="10 11">DSM 103733</strain>
    </source>
</reference>
<dbReference type="InterPro" id="IPR017800">
    <property type="entry name" value="ADOP"/>
</dbReference>
<feature type="domain" description="MacB-like periplasmic core" evidence="9">
    <location>
        <begin position="456"/>
        <end position="651"/>
    </location>
</feature>
<comment type="subcellular location">
    <subcellularLocation>
        <location evidence="1">Cell membrane</location>
        <topology evidence="1">Multi-pass membrane protein</topology>
    </subcellularLocation>
</comment>
<proteinExistence type="inferred from homology"/>